<dbReference type="KEGG" id="pstw:DSJ_18600"/>
<name>H3R901_PANSE</name>
<keyword evidence="4" id="KW-1185">Reference proteome</keyword>
<proteinExistence type="predicted"/>
<dbReference type="EMBL" id="AHIE01000002">
    <property type="protein sequence ID" value="EHU01664.1"/>
    <property type="molecule type" value="Genomic_DNA"/>
</dbReference>
<protein>
    <recommendedName>
        <fullName evidence="5">Prophage protein</fullName>
    </recommendedName>
</protein>
<dbReference type="AlphaFoldDB" id="H3R901"/>
<dbReference type="OrthoDB" id="6434096at2"/>
<dbReference type="RefSeq" id="WP_006117841.1">
    <property type="nucleotide sequence ID" value="NZ_AHIE01000002.1"/>
</dbReference>
<gene>
    <name evidence="2" type="ORF">CKS_0098</name>
    <name evidence="1" type="ORF">DSJ_18600</name>
</gene>
<reference evidence="1 4" key="3">
    <citation type="submission" date="2016-10" db="EMBL/GenBank/DDBJ databases">
        <title>Complete Genome Assembly of Pantoea stewartii subsp. stewartii DC283, a Corn Pathogen.</title>
        <authorList>
            <person name="Duong D.A."/>
            <person name="Stevens A.M."/>
            <person name="Jensen R.V."/>
        </authorList>
    </citation>
    <scope>NUCLEOTIDE SEQUENCE [LARGE SCALE GENOMIC DNA]</scope>
    <source>
        <strain evidence="1 4">DC283</strain>
    </source>
</reference>
<dbReference type="Proteomes" id="UP000005050">
    <property type="component" value="Unassembled WGS sequence"/>
</dbReference>
<evidence type="ECO:0000313" key="1">
    <source>
        <dbReference type="EMBL" id="ARF51127.1"/>
    </source>
</evidence>
<accession>H3R901</accession>
<evidence type="ECO:0000313" key="2">
    <source>
        <dbReference type="EMBL" id="EHU01664.1"/>
    </source>
</evidence>
<reference evidence="2" key="2">
    <citation type="submission" date="2012-01" db="EMBL/GenBank/DDBJ databases">
        <authorList>
            <person name="Biehl B.S."/>
            <person name="Ding Y."/>
            <person name="Dugan-Rocha S.P."/>
            <person name="Gibbs R.A."/>
            <person name="Glasner J.D."/>
            <person name="Kovar C."/>
            <person name="Muzny D.M."/>
            <person name="Neeno-Eckwall E.C."/>
            <person name="Perna N.T."/>
            <person name="Qin X."/>
            <person name="von Bodman S.B."/>
            <person name="Weinstock G.M."/>
        </authorList>
    </citation>
    <scope>NUCLEOTIDE SEQUENCE</scope>
    <source>
        <strain evidence="2">DC283</strain>
    </source>
</reference>
<dbReference type="STRING" id="660596.DSJ_18600"/>
<dbReference type="Proteomes" id="UP000192380">
    <property type="component" value="Chromosome"/>
</dbReference>
<evidence type="ECO:0000313" key="4">
    <source>
        <dbReference type="Proteomes" id="UP000192380"/>
    </source>
</evidence>
<dbReference type="EMBL" id="CP017581">
    <property type="protein sequence ID" value="ARF51127.1"/>
    <property type="molecule type" value="Genomic_DNA"/>
</dbReference>
<evidence type="ECO:0000313" key="3">
    <source>
        <dbReference type="Proteomes" id="UP000005050"/>
    </source>
</evidence>
<sequence>MDNAKNAQATPDGVLDNGKVTGYSVIIRALNDGEHDANTVKGLRLLACLWEAVENGWYRLSVAREIIIWRWLVVAVFIGQEKDKNGTADVPNDEGGIDRAVIYRGTNGGMGIYPGPERFALANHVESIAIEKCGAEQGLLLALDMYKNMLTARPGYGFRLSEFGQEAFEMLHDGFIEELNKNGVPAAPVMH</sequence>
<organism evidence="2 3">
    <name type="scientific">Pantoea stewartii subsp. stewartii DC283</name>
    <dbReference type="NCBI Taxonomy" id="660596"/>
    <lineage>
        <taxon>Bacteria</taxon>
        <taxon>Pseudomonadati</taxon>
        <taxon>Pseudomonadota</taxon>
        <taxon>Gammaproteobacteria</taxon>
        <taxon>Enterobacterales</taxon>
        <taxon>Erwiniaceae</taxon>
        <taxon>Pantoea</taxon>
    </lineage>
</organism>
<reference evidence="2 3" key="1">
    <citation type="journal article" date="2012" name="Mol. Microbiol.">
        <title>The genetic and structural basis of two distinct terminal side branch residues in stewartan and amylovoran exopolysaccharides and their potential role in host adaptation.</title>
        <authorList>
            <person name="Wang X."/>
            <person name="Yang F."/>
            <person name="von Bodman S.B."/>
        </authorList>
    </citation>
    <scope>NUCLEOTIDE SEQUENCE [LARGE SCALE GENOMIC DNA]</scope>
    <source>
        <strain evidence="2 3">DC283</strain>
    </source>
</reference>
<dbReference type="PATRIC" id="fig|660596.6.peg.336"/>
<evidence type="ECO:0008006" key="5">
    <source>
        <dbReference type="Google" id="ProtNLM"/>
    </source>
</evidence>